<evidence type="ECO:0000256" key="15">
    <source>
        <dbReference type="PROSITE-ProRule" id="PRU01319"/>
    </source>
</evidence>
<evidence type="ECO:0000256" key="14">
    <source>
        <dbReference type="HAMAP-Rule" id="MF_00052"/>
    </source>
</evidence>
<keyword evidence="19" id="KW-1185">Reference proteome</keyword>
<keyword evidence="12 14" id="KW-0378">Hydrolase</keyword>
<evidence type="ECO:0000256" key="11">
    <source>
        <dbReference type="ARBA" id="ARBA00022759"/>
    </source>
</evidence>
<dbReference type="NCBIfam" id="NF000595">
    <property type="entry name" value="PRK00015.1-3"/>
    <property type="match status" value="1"/>
</dbReference>
<dbReference type="GO" id="GO:0005737">
    <property type="term" value="C:cytoplasm"/>
    <property type="evidence" value="ECO:0007669"/>
    <property type="project" value="UniProtKB-SubCell"/>
</dbReference>
<evidence type="ECO:0000313" key="19">
    <source>
        <dbReference type="Proteomes" id="UP000190027"/>
    </source>
</evidence>
<evidence type="ECO:0000259" key="17">
    <source>
        <dbReference type="PROSITE" id="PS51975"/>
    </source>
</evidence>
<comment type="similarity">
    <text evidence="5 14 16">Belongs to the RNase HII family.</text>
</comment>
<dbReference type="Proteomes" id="UP000190027">
    <property type="component" value="Unassembled WGS sequence"/>
</dbReference>
<dbReference type="EC" id="3.1.26.4" evidence="6 14"/>
<evidence type="ECO:0000256" key="1">
    <source>
        <dbReference type="ARBA" id="ARBA00000077"/>
    </source>
</evidence>
<dbReference type="PANTHER" id="PTHR10954">
    <property type="entry name" value="RIBONUCLEASE H2 SUBUNIT A"/>
    <property type="match status" value="1"/>
</dbReference>
<dbReference type="Gene3D" id="3.30.420.10">
    <property type="entry name" value="Ribonuclease H-like superfamily/Ribonuclease H"/>
    <property type="match status" value="1"/>
</dbReference>
<dbReference type="PANTHER" id="PTHR10954:SF18">
    <property type="entry name" value="RIBONUCLEASE HII"/>
    <property type="match status" value="1"/>
</dbReference>
<feature type="binding site" evidence="14 15">
    <location>
        <position position="18"/>
    </location>
    <ligand>
        <name>a divalent metal cation</name>
        <dbReference type="ChEBI" id="CHEBI:60240"/>
    </ligand>
</feature>
<dbReference type="AlphaFoldDB" id="A0A1T4XLL3"/>
<gene>
    <name evidence="14" type="primary">rnhB</name>
    <name evidence="18" type="ORF">SAMN02745704_02222</name>
</gene>
<evidence type="ECO:0000256" key="16">
    <source>
        <dbReference type="RuleBase" id="RU003515"/>
    </source>
</evidence>
<evidence type="ECO:0000256" key="5">
    <source>
        <dbReference type="ARBA" id="ARBA00007383"/>
    </source>
</evidence>
<dbReference type="HAMAP" id="MF_00052_B">
    <property type="entry name" value="RNase_HII_B"/>
    <property type="match status" value="1"/>
</dbReference>
<name>A0A1T4XLL3_9BACT</name>
<keyword evidence="13 14" id="KW-0464">Manganese</keyword>
<comment type="catalytic activity">
    <reaction evidence="1 14 15 16">
        <text>Endonucleolytic cleavage to 5'-phosphomonoester.</text>
        <dbReference type="EC" id="3.1.26.4"/>
    </reaction>
</comment>
<dbReference type="InterPro" id="IPR024567">
    <property type="entry name" value="RNase_HII/HIII_dom"/>
</dbReference>
<organism evidence="18 19">
    <name type="scientific">Paucidesulfovibrio gracilis DSM 16080</name>
    <dbReference type="NCBI Taxonomy" id="1121449"/>
    <lineage>
        <taxon>Bacteria</taxon>
        <taxon>Pseudomonadati</taxon>
        <taxon>Thermodesulfobacteriota</taxon>
        <taxon>Desulfovibrionia</taxon>
        <taxon>Desulfovibrionales</taxon>
        <taxon>Desulfovibrionaceae</taxon>
        <taxon>Paucidesulfovibrio</taxon>
    </lineage>
</organism>
<dbReference type="OrthoDB" id="9803420at2"/>
<dbReference type="GO" id="GO:0043137">
    <property type="term" value="P:DNA replication, removal of RNA primer"/>
    <property type="evidence" value="ECO:0007669"/>
    <property type="project" value="TreeGrafter"/>
</dbReference>
<keyword evidence="9 14" id="KW-0540">Nuclease</keyword>
<dbReference type="InterPro" id="IPR022898">
    <property type="entry name" value="RNase_HII"/>
</dbReference>
<evidence type="ECO:0000256" key="12">
    <source>
        <dbReference type="ARBA" id="ARBA00022801"/>
    </source>
</evidence>
<dbReference type="Pfam" id="PF01351">
    <property type="entry name" value="RNase_HII"/>
    <property type="match status" value="1"/>
</dbReference>
<feature type="domain" description="RNase H type-2" evidence="17">
    <location>
        <begin position="12"/>
        <end position="210"/>
    </location>
</feature>
<dbReference type="GO" id="GO:0032299">
    <property type="term" value="C:ribonuclease H2 complex"/>
    <property type="evidence" value="ECO:0007669"/>
    <property type="project" value="TreeGrafter"/>
</dbReference>
<dbReference type="InterPro" id="IPR001352">
    <property type="entry name" value="RNase_HII/HIII"/>
</dbReference>
<accession>A0A1T4XLL3</accession>
<dbReference type="InterPro" id="IPR012337">
    <property type="entry name" value="RNaseH-like_sf"/>
</dbReference>
<evidence type="ECO:0000256" key="10">
    <source>
        <dbReference type="ARBA" id="ARBA00022723"/>
    </source>
</evidence>
<dbReference type="SUPFAM" id="SSF53098">
    <property type="entry name" value="Ribonuclease H-like"/>
    <property type="match status" value="1"/>
</dbReference>
<comment type="subcellular location">
    <subcellularLocation>
        <location evidence="4 14">Cytoplasm</location>
    </subcellularLocation>
</comment>
<dbReference type="EMBL" id="FUYC01000012">
    <property type="protein sequence ID" value="SKA90450.1"/>
    <property type="molecule type" value="Genomic_DNA"/>
</dbReference>
<dbReference type="GO" id="GO:0006298">
    <property type="term" value="P:mismatch repair"/>
    <property type="evidence" value="ECO:0007669"/>
    <property type="project" value="TreeGrafter"/>
</dbReference>
<reference evidence="18 19" key="1">
    <citation type="submission" date="2017-02" db="EMBL/GenBank/DDBJ databases">
        <authorList>
            <person name="Peterson S.W."/>
        </authorList>
    </citation>
    <scope>NUCLEOTIDE SEQUENCE [LARGE SCALE GENOMIC DNA]</scope>
    <source>
        <strain evidence="18 19">DSM 16080</strain>
    </source>
</reference>
<comment type="function">
    <text evidence="3 14 16">Endonuclease that specifically degrades the RNA of RNA-DNA hybrids.</text>
</comment>
<keyword evidence="8 14" id="KW-0963">Cytoplasm</keyword>
<evidence type="ECO:0000256" key="7">
    <source>
        <dbReference type="ARBA" id="ARBA00019179"/>
    </source>
</evidence>
<evidence type="ECO:0000313" key="18">
    <source>
        <dbReference type="EMBL" id="SKA90450.1"/>
    </source>
</evidence>
<dbReference type="GO" id="GO:0030145">
    <property type="term" value="F:manganese ion binding"/>
    <property type="evidence" value="ECO:0007669"/>
    <property type="project" value="UniProtKB-UniRule"/>
</dbReference>
<evidence type="ECO:0000256" key="13">
    <source>
        <dbReference type="ARBA" id="ARBA00023211"/>
    </source>
</evidence>
<evidence type="ECO:0000256" key="4">
    <source>
        <dbReference type="ARBA" id="ARBA00004496"/>
    </source>
</evidence>
<dbReference type="CDD" id="cd07182">
    <property type="entry name" value="RNase_HII_bacteria_HII_like"/>
    <property type="match status" value="1"/>
</dbReference>
<evidence type="ECO:0000256" key="3">
    <source>
        <dbReference type="ARBA" id="ARBA00004065"/>
    </source>
</evidence>
<dbReference type="GO" id="GO:0003723">
    <property type="term" value="F:RNA binding"/>
    <property type="evidence" value="ECO:0007669"/>
    <property type="project" value="UniProtKB-UniRule"/>
</dbReference>
<evidence type="ECO:0000256" key="8">
    <source>
        <dbReference type="ARBA" id="ARBA00022490"/>
    </source>
</evidence>
<keyword evidence="11 14" id="KW-0255">Endonuclease</keyword>
<dbReference type="PROSITE" id="PS51975">
    <property type="entry name" value="RNASE_H_2"/>
    <property type="match status" value="1"/>
</dbReference>
<proteinExistence type="inferred from homology"/>
<comment type="cofactor">
    <cofactor evidence="2">
        <name>Mg(2+)</name>
        <dbReference type="ChEBI" id="CHEBI:18420"/>
    </cofactor>
</comment>
<evidence type="ECO:0000256" key="9">
    <source>
        <dbReference type="ARBA" id="ARBA00022722"/>
    </source>
</evidence>
<feature type="binding site" evidence="14 15">
    <location>
        <position position="110"/>
    </location>
    <ligand>
        <name>a divalent metal cation</name>
        <dbReference type="ChEBI" id="CHEBI:60240"/>
    </ligand>
</feature>
<dbReference type="RefSeq" id="WP_078717769.1">
    <property type="nucleotide sequence ID" value="NZ_FUYC01000012.1"/>
</dbReference>
<dbReference type="STRING" id="1121449.SAMN02745704_02222"/>
<feature type="binding site" evidence="14 15">
    <location>
        <position position="19"/>
    </location>
    <ligand>
        <name>a divalent metal cation</name>
        <dbReference type="ChEBI" id="CHEBI:60240"/>
    </ligand>
</feature>
<dbReference type="InterPro" id="IPR036397">
    <property type="entry name" value="RNaseH_sf"/>
</dbReference>
<protein>
    <recommendedName>
        <fullName evidence="7 14">Ribonuclease HII</fullName>
        <shortName evidence="14">RNase HII</shortName>
        <ecNumber evidence="6 14">3.1.26.4</ecNumber>
    </recommendedName>
</protein>
<evidence type="ECO:0000256" key="6">
    <source>
        <dbReference type="ARBA" id="ARBA00012180"/>
    </source>
</evidence>
<comment type="cofactor">
    <cofactor evidence="14 15">
        <name>Mn(2+)</name>
        <dbReference type="ChEBI" id="CHEBI:29035"/>
    </cofactor>
    <cofactor evidence="14 15">
        <name>Mg(2+)</name>
        <dbReference type="ChEBI" id="CHEBI:18420"/>
    </cofactor>
    <text evidence="14 15">Manganese or magnesium. Binds 1 divalent metal ion per monomer in the absence of substrate. May bind a second metal ion after substrate binding.</text>
</comment>
<sequence length="216" mass="23596">MNALLYDSLPLEVVAGVDEAGRGCLAGPVVAGAAMLPDSADLPGLTDSKALSEKKREVLYPLVRREALAFGIGLAWPWEIDELNILQATFLAMARAVAAMRRPARLLLVDGNKTIPGHALAAAGLDPLPQRFEIKGDARFPNISAASVLAKVWRDRFMVAMDRRYPGYGFAEHKGYGAKPHFQAIQELGPCRMHRRTFRGVRAEPEPQRQFGLPGL</sequence>
<dbReference type="GO" id="GO:0004523">
    <property type="term" value="F:RNA-DNA hybrid ribonuclease activity"/>
    <property type="evidence" value="ECO:0007669"/>
    <property type="project" value="UniProtKB-UniRule"/>
</dbReference>
<keyword evidence="10 14" id="KW-0479">Metal-binding</keyword>
<evidence type="ECO:0000256" key="2">
    <source>
        <dbReference type="ARBA" id="ARBA00001946"/>
    </source>
</evidence>